<keyword evidence="1" id="KW-0645">Protease</keyword>
<dbReference type="GO" id="GO:0008233">
    <property type="term" value="F:peptidase activity"/>
    <property type="evidence" value="ECO:0007669"/>
    <property type="project" value="UniProtKB-KW"/>
</dbReference>
<sequence>MANKLNRLGGPGKFGAWVRYGGKPITQQQLDFAVKNYSVAILQPWELDAARYLKKRAPQMVVLAYKCLSSTRSYEPGPIYSSGVSYPLAQSMANSGKDFFAHRLNGDRIEWKGYPKHFQMQVWNADYRW</sequence>
<name>A0A930Q0I0_9MICC</name>
<evidence type="ECO:0000313" key="2">
    <source>
        <dbReference type="Proteomes" id="UP000785653"/>
    </source>
</evidence>
<comment type="caution">
    <text evidence="1">The sequence shown here is derived from an EMBL/GenBank/DDBJ whole genome shotgun (WGS) entry which is preliminary data.</text>
</comment>
<dbReference type="EMBL" id="JABZXS010000006">
    <property type="protein sequence ID" value="MBF1672801.1"/>
    <property type="molecule type" value="Genomic_DNA"/>
</dbReference>
<accession>A0A930Q0I0</accession>
<dbReference type="GO" id="GO:0006508">
    <property type="term" value="P:proteolysis"/>
    <property type="evidence" value="ECO:0007669"/>
    <property type="project" value="UniProtKB-KW"/>
</dbReference>
<dbReference type="AlphaFoldDB" id="A0A930Q0I0"/>
<protein>
    <submittedName>
        <fullName evidence="1">Protease/lipase ABC transporter permease/ATP-binding protein</fullName>
    </submittedName>
</protein>
<feature type="non-terminal residue" evidence="1">
    <location>
        <position position="129"/>
    </location>
</feature>
<organism evidence="1 2">
    <name type="scientific">Rothia mucilaginosa</name>
    <dbReference type="NCBI Taxonomy" id="43675"/>
    <lineage>
        <taxon>Bacteria</taxon>
        <taxon>Bacillati</taxon>
        <taxon>Actinomycetota</taxon>
        <taxon>Actinomycetes</taxon>
        <taxon>Micrococcales</taxon>
        <taxon>Micrococcaceae</taxon>
        <taxon>Rothia</taxon>
    </lineage>
</organism>
<dbReference type="Pfam" id="PF14885">
    <property type="entry name" value="GHL15"/>
    <property type="match status" value="1"/>
</dbReference>
<evidence type="ECO:0000313" key="1">
    <source>
        <dbReference type="EMBL" id="MBF1672801.1"/>
    </source>
</evidence>
<keyword evidence="1" id="KW-0378">Hydrolase</keyword>
<gene>
    <name evidence="1" type="ORF">HXO65_01125</name>
</gene>
<dbReference type="InterPro" id="IPR029455">
    <property type="entry name" value="GHL15"/>
</dbReference>
<proteinExistence type="predicted"/>
<dbReference type="Proteomes" id="UP000785653">
    <property type="component" value="Unassembled WGS sequence"/>
</dbReference>
<reference evidence="1" key="1">
    <citation type="submission" date="2020-04" db="EMBL/GenBank/DDBJ databases">
        <title>Deep metagenomics examines the oral microbiome during advanced dental caries in children, revealing novel taxa and co-occurrences with host molecules.</title>
        <authorList>
            <person name="Baker J.L."/>
            <person name="Morton J.T."/>
            <person name="Dinis M."/>
            <person name="Alvarez R."/>
            <person name="Tran N.C."/>
            <person name="Knight R."/>
            <person name="Edlund A."/>
        </authorList>
    </citation>
    <scope>NUCLEOTIDE SEQUENCE</scope>
    <source>
        <strain evidence="1">JCVI_47_bin.3</strain>
    </source>
</reference>